<keyword evidence="2" id="KW-0812">Transmembrane</keyword>
<feature type="transmembrane region" description="Helical" evidence="2">
    <location>
        <begin position="300"/>
        <end position="318"/>
    </location>
</feature>
<feature type="transmembrane region" description="Helical" evidence="2">
    <location>
        <begin position="748"/>
        <end position="768"/>
    </location>
</feature>
<feature type="transmembrane region" description="Helical" evidence="2">
    <location>
        <begin position="453"/>
        <end position="471"/>
    </location>
</feature>
<feature type="transmembrane region" description="Helical" evidence="2">
    <location>
        <begin position="507"/>
        <end position="529"/>
    </location>
</feature>
<feature type="compositionally biased region" description="Polar residues" evidence="1">
    <location>
        <begin position="1"/>
        <end position="13"/>
    </location>
</feature>
<feature type="transmembrane region" description="Helical" evidence="2">
    <location>
        <begin position="120"/>
        <end position="139"/>
    </location>
</feature>
<keyword evidence="2" id="KW-0472">Membrane</keyword>
<feature type="transmembrane region" description="Helical" evidence="2">
    <location>
        <begin position="266"/>
        <end position="288"/>
    </location>
</feature>
<proteinExistence type="predicted"/>
<feature type="transmembrane region" description="Helical" evidence="2">
    <location>
        <begin position="483"/>
        <end position="501"/>
    </location>
</feature>
<feature type="transmembrane region" description="Helical" evidence="2">
    <location>
        <begin position="41"/>
        <end position="60"/>
    </location>
</feature>
<feature type="transmembrane region" description="Helical" evidence="2">
    <location>
        <begin position="683"/>
        <end position="705"/>
    </location>
</feature>
<feature type="transmembrane region" description="Helical" evidence="2">
    <location>
        <begin position="89"/>
        <end position="111"/>
    </location>
</feature>
<evidence type="ECO:0000256" key="1">
    <source>
        <dbReference type="SAM" id="MobiDB-lite"/>
    </source>
</evidence>
<reference evidence="4" key="1">
    <citation type="submission" date="2020-05" db="EMBL/GenBank/DDBJ databases">
        <title>WGS assembly of Panicum virgatum.</title>
        <authorList>
            <person name="Lovell J.T."/>
            <person name="Jenkins J."/>
            <person name="Shu S."/>
            <person name="Juenger T.E."/>
            <person name="Schmutz J."/>
        </authorList>
    </citation>
    <scope>NUCLEOTIDE SEQUENCE</scope>
    <source>
        <strain evidence="4">AP13</strain>
    </source>
</reference>
<dbReference type="PANTHER" id="PTHR24177">
    <property type="entry name" value="CASKIN"/>
    <property type="match status" value="1"/>
</dbReference>
<evidence type="ECO:0000256" key="2">
    <source>
        <dbReference type="SAM" id="Phobius"/>
    </source>
</evidence>
<feature type="domain" description="PGG" evidence="3">
    <location>
        <begin position="37"/>
        <end position="143"/>
    </location>
</feature>
<protein>
    <recommendedName>
        <fullName evidence="3">PGG domain-containing protein</fullName>
    </recommendedName>
</protein>
<evidence type="ECO:0000259" key="3">
    <source>
        <dbReference type="Pfam" id="PF13962"/>
    </source>
</evidence>
<feature type="domain" description="PGG" evidence="3">
    <location>
        <begin position="542"/>
        <end position="578"/>
    </location>
</feature>
<feature type="transmembrane region" description="Helical" evidence="2">
    <location>
        <begin position="330"/>
        <end position="349"/>
    </location>
</feature>
<keyword evidence="2" id="KW-1133">Transmembrane helix</keyword>
<evidence type="ECO:0000313" key="4">
    <source>
        <dbReference type="EMBL" id="KAG2611253.1"/>
    </source>
</evidence>
<feature type="transmembrane region" description="Helical" evidence="2">
    <location>
        <begin position="220"/>
        <end position="237"/>
    </location>
</feature>
<evidence type="ECO:0000313" key="5">
    <source>
        <dbReference type="Proteomes" id="UP000823388"/>
    </source>
</evidence>
<dbReference type="Pfam" id="PF13962">
    <property type="entry name" value="PGG"/>
    <property type="match status" value="5"/>
</dbReference>
<dbReference type="InterPro" id="IPR026961">
    <property type="entry name" value="PGG_dom"/>
</dbReference>
<dbReference type="AlphaFoldDB" id="A0A8T0TQE7"/>
<accession>A0A8T0TQE7</accession>
<feature type="transmembrane region" description="Helical" evidence="2">
    <location>
        <begin position="717"/>
        <end position="736"/>
    </location>
</feature>
<feature type="domain" description="PGG" evidence="3">
    <location>
        <begin position="629"/>
        <end position="740"/>
    </location>
</feature>
<feature type="transmembrane region" description="Helical" evidence="2">
    <location>
        <begin position="550"/>
        <end position="567"/>
    </location>
</feature>
<feature type="region of interest" description="Disordered" evidence="1">
    <location>
        <begin position="187"/>
        <end position="209"/>
    </location>
</feature>
<dbReference type="EMBL" id="CM029043">
    <property type="protein sequence ID" value="KAG2611253.1"/>
    <property type="molecule type" value="Genomic_DNA"/>
</dbReference>
<organism evidence="4 5">
    <name type="scientific">Panicum virgatum</name>
    <name type="common">Blackwell switchgrass</name>
    <dbReference type="NCBI Taxonomy" id="38727"/>
    <lineage>
        <taxon>Eukaryota</taxon>
        <taxon>Viridiplantae</taxon>
        <taxon>Streptophyta</taxon>
        <taxon>Embryophyta</taxon>
        <taxon>Tracheophyta</taxon>
        <taxon>Spermatophyta</taxon>
        <taxon>Magnoliopsida</taxon>
        <taxon>Liliopsida</taxon>
        <taxon>Poales</taxon>
        <taxon>Poaceae</taxon>
        <taxon>PACMAD clade</taxon>
        <taxon>Panicoideae</taxon>
        <taxon>Panicodae</taxon>
        <taxon>Paniceae</taxon>
        <taxon>Panicinae</taxon>
        <taxon>Panicum</taxon>
        <taxon>Panicum sect. Hiantes</taxon>
    </lineage>
</organism>
<feature type="transmembrane region" description="Helical" evidence="2">
    <location>
        <begin position="405"/>
        <end position="422"/>
    </location>
</feature>
<gene>
    <name evidence="4" type="ORF">PVAP13_4KG133000</name>
</gene>
<feature type="domain" description="PGG" evidence="3">
    <location>
        <begin position="397"/>
        <end position="504"/>
    </location>
</feature>
<dbReference type="PANTHER" id="PTHR24177:SF45">
    <property type="entry name" value="OS06G0294000 PROTEIN"/>
    <property type="match status" value="1"/>
</dbReference>
<keyword evidence="5" id="KW-1185">Reference proteome</keyword>
<dbReference type="Proteomes" id="UP000823388">
    <property type="component" value="Chromosome 4K"/>
</dbReference>
<feature type="compositionally biased region" description="Polar residues" evidence="1">
    <location>
        <begin position="601"/>
        <end position="624"/>
    </location>
</feature>
<dbReference type="GO" id="GO:0016020">
    <property type="term" value="C:membrane"/>
    <property type="evidence" value="ECO:0007669"/>
    <property type="project" value="TreeGrafter"/>
</dbReference>
<feature type="region of interest" description="Disordered" evidence="1">
    <location>
        <begin position="1"/>
        <end position="26"/>
    </location>
</feature>
<feature type="transmembrane region" description="Helical" evidence="2">
    <location>
        <begin position="145"/>
        <end position="171"/>
    </location>
</feature>
<name>A0A8T0TQE7_PANVG</name>
<comment type="caution">
    <text evidence="4">The sequence shown here is derived from an EMBL/GenBank/DDBJ whole genome shotgun (WGS) entry which is preliminary data.</text>
</comment>
<feature type="region of interest" description="Disordered" evidence="1">
    <location>
        <begin position="601"/>
        <end position="629"/>
    </location>
</feature>
<feature type="domain" description="PGG" evidence="3">
    <location>
        <begin position="214"/>
        <end position="324"/>
    </location>
</feature>
<sequence>MASSNEVAPSNPTENDDQKASDQLAGNKSSCQSTEFQLRKYLLLLATLVATVTYVAGLNLPGGAWQETEDGHHAGDPILQQAHHRRYLAFYYCNATAFAASLVVSLLLLVLDGTNTGWEALLRVVMVLDLLGLMGAYAAGSCRDMFTTIYSALLVCAVFAYIVIAFSAYVISDKSVLAMVMQKKQGEDTEKQGGNHGEETQKQAGKDTGTLEHEEELREVLMLLATFAVAITYVAGLNPPGGFWGDSKGNHKMSDPVLQEHYRSRYQAFFVCNTTAFIASLLIIILLVDKKLSSNKSVRFVALHGLIITALFGLMGAYAAGSCREVDDTTYVVCLIGAVLAYIFLQAALTKAVKKEGHTHKSASECLKLNAIMSFFGSKCQPQRDHQTSSRNTQREEAVEKARSLVMLLATLVVSITYQAGFDPPGGLWPTDGPDYKNGDPILLTTHPTRYKVFFYSNSAAFVASLIVIIMVQSRFLLKRHTLEAAMLLDLFGLIAAYAAGSCRDEITSIYVVALAGVVLVYVVIHIIFFTLDHEDNHRDAEKLENRREVLLLLAILAATLTYQAGLTPPGGFWSDDKAALEVVIFWVYPYLKKLLSRGVNTENGSSGSITEQKTGPRSETTGKTPEAQKEKNMREYLMLLGVLAASVTYQSGLKPPGGLWQDSNYGHSSGNPILHDVNKGRYYAFFYSNSTSFMASIVVVILLLPWTLHKHQLPLWPMHTAILLDMLGLLGAYAAGSTRDWETSKNVIYLVIPVLAYIAAYAAVSLFRKRRQCHNSQEEV</sequence>